<gene>
    <name evidence="1" type="ORF">AOA14_01190</name>
</gene>
<dbReference type="EMBL" id="CP013342">
    <property type="protein sequence ID" value="AMU93216.1"/>
    <property type="molecule type" value="Genomic_DNA"/>
</dbReference>
<sequence length="143" mass="15191">MAEDEFDDLVDNATHAVNNLIPSSLLAGMDAEGRSHLLNLINDALAPILRDLGPPESGDAGSARTRLSTMAAFLSELIETHIDKCENAGGGPDERPPHIVSEAFGTQAYIASIATSSRIDAAHIHVVFEDGDAFRLTIKRVGT</sequence>
<reference evidence="2" key="1">
    <citation type="submission" date="2015-11" db="EMBL/GenBank/DDBJ databases">
        <title>Complete genome sequence of a polyethylene glycol-degrading strain Sphingopyxis terrae strain 203-1 (NBRC 15098).</title>
        <authorList>
            <person name="Yoshiyuki O."/>
            <person name="Shouta N."/>
            <person name="Nagata Y."/>
            <person name="Numata M."/>
            <person name="Tsuchikane K."/>
            <person name="Hosoyama A."/>
            <person name="Yamazoe A."/>
            <person name="Tsuda M."/>
            <person name="Fujita N."/>
            <person name="Kawai F."/>
        </authorList>
    </citation>
    <scope>NUCLEOTIDE SEQUENCE [LARGE SCALE GENOMIC DNA]</scope>
    <source>
        <strain evidence="2">203-1</strain>
    </source>
</reference>
<organism evidence="1 2">
    <name type="scientific">Sphingopyxis terrae subsp. terrae NBRC 15098</name>
    <dbReference type="NCBI Taxonomy" id="1219058"/>
    <lineage>
        <taxon>Bacteria</taxon>
        <taxon>Pseudomonadati</taxon>
        <taxon>Pseudomonadota</taxon>
        <taxon>Alphaproteobacteria</taxon>
        <taxon>Sphingomonadales</taxon>
        <taxon>Sphingomonadaceae</taxon>
        <taxon>Sphingopyxis</taxon>
    </lineage>
</organism>
<accession>A0A142VTV8</accession>
<dbReference type="RefSeq" id="WP_062900439.1">
    <property type="nucleotide sequence ID" value="NZ_CP013342.1"/>
</dbReference>
<dbReference type="Proteomes" id="UP000076234">
    <property type="component" value="Chromosome"/>
</dbReference>
<evidence type="ECO:0000313" key="2">
    <source>
        <dbReference type="Proteomes" id="UP000076234"/>
    </source>
</evidence>
<dbReference type="AlphaFoldDB" id="A0A142VTV8"/>
<proteinExistence type="predicted"/>
<protein>
    <submittedName>
        <fullName evidence="1">Uncharacterized protein</fullName>
    </submittedName>
</protein>
<evidence type="ECO:0000313" key="1">
    <source>
        <dbReference type="EMBL" id="AMU93216.1"/>
    </source>
</evidence>
<reference evidence="1 2" key="2">
    <citation type="journal article" date="2016" name="Genome Announc.">
        <title>Complete Genome Sequence of Sphingopyxis terrae Strain 203-1 (NBRC 111660), a Polyethylene Glycol Degrader.</title>
        <authorList>
            <person name="Ohtsubo Y."/>
            <person name="Nonoyama S."/>
            <person name="Nagata Y."/>
            <person name="Numata M."/>
            <person name="Tsuchikane K."/>
            <person name="Hosoyama A."/>
            <person name="Yamazoe A."/>
            <person name="Tsuda M."/>
            <person name="Fujita N."/>
            <person name="Kawai F."/>
        </authorList>
    </citation>
    <scope>NUCLEOTIDE SEQUENCE [LARGE SCALE GENOMIC DNA]</scope>
    <source>
        <strain evidence="1 2">203-1</strain>
    </source>
</reference>
<dbReference type="KEGG" id="ster:AOA14_01190"/>
<name>A0A142VTV8_9SPHN</name>